<keyword evidence="1" id="KW-1133">Transmembrane helix</keyword>
<keyword evidence="1" id="KW-0472">Membrane</keyword>
<dbReference type="InParanoid" id="A0A167JYS1"/>
<accession>A0A167JYS1</accession>
<evidence type="ECO:0000313" key="2">
    <source>
        <dbReference type="EMBL" id="OAD66938.1"/>
    </source>
</evidence>
<keyword evidence="1" id="KW-0812">Transmembrane</keyword>
<sequence>MKYHPRHCRPPRKHLIFLQHLVAVILSIYGDLQLVSLLAVVVNWHVILQTGHLNAKFLKGSGCSKKCLYIDSRTSFEHFQKLNKVKAIVSLVSTKELFNSTVKARYSDMDGEQKFYHYHYIERNFFLTQHIF</sequence>
<dbReference type="AlphaFoldDB" id="A0A167JYS1"/>
<dbReference type="GeneID" id="28998205"/>
<reference evidence="3" key="1">
    <citation type="submission" date="2015-06" db="EMBL/GenBank/DDBJ databases">
        <title>Expansion of signal transduction pathways in fungi by whole-genome duplication.</title>
        <authorList>
            <consortium name="DOE Joint Genome Institute"/>
            <person name="Corrochano L.M."/>
            <person name="Kuo A."/>
            <person name="Marcet-Houben M."/>
            <person name="Polaino S."/>
            <person name="Salamov A."/>
            <person name="Villalobos J.M."/>
            <person name="Alvarez M.I."/>
            <person name="Avalos J."/>
            <person name="Benito E.P."/>
            <person name="Benoit I."/>
            <person name="Burger G."/>
            <person name="Camino L.P."/>
            <person name="Canovas D."/>
            <person name="Cerda-Olmedo E."/>
            <person name="Cheng J.-F."/>
            <person name="Dominguez A."/>
            <person name="Elias M."/>
            <person name="Eslava A.P."/>
            <person name="Glaser F."/>
            <person name="Grimwood J."/>
            <person name="Gutierrez G."/>
            <person name="Heitman J."/>
            <person name="Henrissat B."/>
            <person name="Iturriaga E.A."/>
            <person name="Lang B.F."/>
            <person name="Lavin J.L."/>
            <person name="Lee S."/>
            <person name="Li W."/>
            <person name="Lindquist E."/>
            <person name="Lopez-Garcia S."/>
            <person name="Luque E.M."/>
            <person name="Marcos A.T."/>
            <person name="Martin J."/>
            <person name="McCluskey K."/>
            <person name="Medina H.R."/>
            <person name="Miralles-Duran A."/>
            <person name="Miyazaki A."/>
            <person name="Munoz-Torres E."/>
            <person name="Oguiza J.A."/>
            <person name="Ohm R."/>
            <person name="Olmedo M."/>
            <person name="Orejas M."/>
            <person name="Ortiz-Castellanos L."/>
            <person name="Pisabarro A.G."/>
            <person name="Rodriguez-Romero J."/>
            <person name="Ruiz-Herrera J."/>
            <person name="Ruiz-Vazquez R."/>
            <person name="Sanz C."/>
            <person name="Schackwitz W."/>
            <person name="Schmutz J."/>
            <person name="Shahriari M."/>
            <person name="Shelest E."/>
            <person name="Silva-Franco F."/>
            <person name="Soanes D."/>
            <person name="Syed K."/>
            <person name="Tagua V.G."/>
            <person name="Talbot N.J."/>
            <person name="Thon M."/>
            <person name="De vries R.P."/>
            <person name="Wiebenga A."/>
            <person name="Yadav J.S."/>
            <person name="Braun E.L."/>
            <person name="Baker S."/>
            <person name="Garre V."/>
            <person name="Horwitz B."/>
            <person name="Torres-Martinez S."/>
            <person name="Idnurm A."/>
            <person name="Herrera-Estrella A."/>
            <person name="Gabaldon T."/>
            <person name="Grigoriev I.V."/>
        </authorList>
    </citation>
    <scope>NUCLEOTIDE SEQUENCE [LARGE SCALE GENOMIC DNA]</scope>
    <source>
        <strain evidence="3">NRRL 1555(-)</strain>
    </source>
</reference>
<proteinExistence type="predicted"/>
<organism evidence="2 3">
    <name type="scientific">Phycomyces blakesleeanus (strain ATCC 8743b / DSM 1359 / FGSC 10004 / NBRC 33097 / NRRL 1555)</name>
    <dbReference type="NCBI Taxonomy" id="763407"/>
    <lineage>
        <taxon>Eukaryota</taxon>
        <taxon>Fungi</taxon>
        <taxon>Fungi incertae sedis</taxon>
        <taxon>Mucoromycota</taxon>
        <taxon>Mucoromycotina</taxon>
        <taxon>Mucoromycetes</taxon>
        <taxon>Mucorales</taxon>
        <taxon>Phycomycetaceae</taxon>
        <taxon>Phycomyces</taxon>
    </lineage>
</organism>
<evidence type="ECO:0000313" key="3">
    <source>
        <dbReference type="Proteomes" id="UP000077315"/>
    </source>
</evidence>
<dbReference type="RefSeq" id="XP_018284978.1">
    <property type="nucleotide sequence ID" value="XM_018437299.1"/>
</dbReference>
<dbReference type="VEuPathDB" id="FungiDB:PHYBLDRAFT_174651"/>
<gene>
    <name evidence="2" type="ORF">PHYBLDRAFT_174651</name>
</gene>
<evidence type="ECO:0000256" key="1">
    <source>
        <dbReference type="SAM" id="Phobius"/>
    </source>
</evidence>
<dbReference type="Proteomes" id="UP000077315">
    <property type="component" value="Unassembled WGS sequence"/>
</dbReference>
<feature type="transmembrane region" description="Helical" evidence="1">
    <location>
        <begin position="21"/>
        <end position="46"/>
    </location>
</feature>
<dbReference type="EMBL" id="KV441026">
    <property type="protein sequence ID" value="OAD66938.1"/>
    <property type="molecule type" value="Genomic_DNA"/>
</dbReference>
<keyword evidence="3" id="KW-1185">Reference proteome</keyword>
<protein>
    <submittedName>
        <fullName evidence="2">Uncharacterized protein</fullName>
    </submittedName>
</protein>
<name>A0A167JYS1_PHYB8</name>